<keyword evidence="4 7" id="KW-1133">Transmembrane helix</keyword>
<reference evidence="8 9" key="2">
    <citation type="submission" date="2019-04" db="EMBL/GenBank/DDBJ databases">
        <title>The genome sequence of big-headed turtle.</title>
        <authorList>
            <person name="Gong S."/>
        </authorList>
    </citation>
    <scope>NUCLEOTIDE SEQUENCE [LARGE SCALE GENOMIC DNA]</scope>
    <source>
        <strain evidence="8">DO16091913</strain>
        <tissue evidence="8">Muscle</tissue>
    </source>
</reference>
<keyword evidence="3 7" id="KW-0812">Transmembrane</keyword>
<dbReference type="Proteomes" id="UP000297703">
    <property type="component" value="Unassembled WGS sequence"/>
</dbReference>
<gene>
    <name evidence="8" type="ORF">DR999_PMT21319</name>
</gene>
<organism evidence="8 9">
    <name type="scientific">Platysternon megacephalum</name>
    <name type="common">big-headed turtle</name>
    <dbReference type="NCBI Taxonomy" id="55544"/>
    <lineage>
        <taxon>Eukaryota</taxon>
        <taxon>Metazoa</taxon>
        <taxon>Chordata</taxon>
        <taxon>Craniata</taxon>
        <taxon>Vertebrata</taxon>
        <taxon>Euteleostomi</taxon>
        <taxon>Archelosauria</taxon>
        <taxon>Testudinata</taxon>
        <taxon>Testudines</taxon>
        <taxon>Cryptodira</taxon>
        <taxon>Durocryptodira</taxon>
        <taxon>Testudinoidea</taxon>
        <taxon>Platysternidae</taxon>
        <taxon>Platysternon</taxon>
    </lineage>
</organism>
<comment type="similarity">
    <text evidence="2">Belongs to the L6 tetraspanin family.</text>
</comment>
<dbReference type="GO" id="GO:0016020">
    <property type="term" value="C:membrane"/>
    <property type="evidence" value="ECO:0007669"/>
    <property type="project" value="UniProtKB-SubCell"/>
</dbReference>
<feature type="transmembrane region" description="Helical" evidence="7">
    <location>
        <begin position="101"/>
        <end position="122"/>
    </location>
</feature>
<dbReference type="PANTHER" id="PTHR14198">
    <property type="entry name" value="TRANSMEMBRANE 4 L6 FAMILY MEMBER 1-RELATED"/>
    <property type="match status" value="1"/>
</dbReference>
<evidence type="ECO:0000256" key="1">
    <source>
        <dbReference type="ARBA" id="ARBA00004141"/>
    </source>
</evidence>
<keyword evidence="5 7" id="KW-0472">Membrane</keyword>
<comment type="subcellular location">
    <subcellularLocation>
        <location evidence="1">Membrane</location>
        <topology evidence="1">Multi-pass membrane protein</topology>
    </subcellularLocation>
</comment>
<evidence type="ECO:0000256" key="3">
    <source>
        <dbReference type="ARBA" id="ARBA00022692"/>
    </source>
</evidence>
<feature type="transmembrane region" description="Helical" evidence="7">
    <location>
        <begin position="60"/>
        <end position="81"/>
    </location>
</feature>
<name>A0A4D9DPX4_9SAUR</name>
<dbReference type="PANTHER" id="PTHR14198:SF23">
    <property type="entry name" value="SI:CH211-137I24.10"/>
    <property type="match status" value="1"/>
</dbReference>
<evidence type="ECO:0000256" key="6">
    <source>
        <dbReference type="SAM" id="MobiDB-lite"/>
    </source>
</evidence>
<dbReference type="Pfam" id="PF05805">
    <property type="entry name" value="L6_membrane"/>
    <property type="match status" value="1"/>
</dbReference>
<dbReference type="AlphaFoldDB" id="A0A4D9DPX4"/>
<proteinExistence type="inferred from homology"/>
<evidence type="ECO:0000256" key="7">
    <source>
        <dbReference type="SAM" id="Phobius"/>
    </source>
</evidence>
<reference evidence="8 9" key="1">
    <citation type="submission" date="2019-04" db="EMBL/GenBank/DDBJ databases">
        <title>Draft genome of the big-headed turtle Platysternon megacephalum.</title>
        <authorList>
            <person name="Gong S."/>
        </authorList>
    </citation>
    <scope>NUCLEOTIDE SEQUENCE [LARGE SCALE GENOMIC DNA]</scope>
    <source>
        <strain evidence="8">DO16091913</strain>
        <tissue evidence="8">Muscle</tissue>
    </source>
</reference>
<evidence type="ECO:0000256" key="5">
    <source>
        <dbReference type="ARBA" id="ARBA00023136"/>
    </source>
</evidence>
<dbReference type="OrthoDB" id="9449742at2759"/>
<dbReference type="InterPro" id="IPR008661">
    <property type="entry name" value="L6_membrane"/>
</dbReference>
<sequence>MQPYAHPRLVPAIWALGANSSGRGGGRSYPGCPAPGCITPRPRRAPPPVGAMCTGKCSRVVGVGLWPLALTCIICNLLLCFPDWDTQYVQDGGRLLTPEVLYLGGLVGGGAMILIPAIHIQATGRQGCCGNRCGMFLSILFALVGLAGSVYAVSVSALGLVNGPMCEVANGKWERPFHSTNKELSEQSYLFNTSAWDTCVKPPGVVQFNVILFSLVLAAALLELLLCGVQVLNGLFGCLCGTCNKKQARNPEVRPPLPSRPRAHPRASCISAPGIPV</sequence>
<comment type="caution">
    <text evidence="8">The sequence shown here is derived from an EMBL/GenBank/DDBJ whole genome shotgun (WGS) entry which is preliminary data.</text>
</comment>
<feature type="transmembrane region" description="Helical" evidence="7">
    <location>
        <begin position="210"/>
        <end position="239"/>
    </location>
</feature>
<feature type="transmembrane region" description="Helical" evidence="7">
    <location>
        <begin position="134"/>
        <end position="154"/>
    </location>
</feature>
<evidence type="ECO:0000313" key="8">
    <source>
        <dbReference type="EMBL" id="TFJ96872.1"/>
    </source>
</evidence>
<keyword evidence="9" id="KW-1185">Reference proteome</keyword>
<dbReference type="EMBL" id="QXTE01000568">
    <property type="protein sequence ID" value="TFJ96872.1"/>
    <property type="molecule type" value="Genomic_DNA"/>
</dbReference>
<evidence type="ECO:0000313" key="9">
    <source>
        <dbReference type="Proteomes" id="UP000297703"/>
    </source>
</evidence>
<evidence type="ECO:0000256" key="4">
    <source>
        <dbReference type="ARBA" id="ARBA00022989"/>
    </source>
</evidence>
<feature type="region of interest" description="Disordered" evidence="6">
    <location>
        <begin position="249"/>
        <end position="277"/>
    </location>
</feature>
<evidence type="ECO:0000256" key="2">
    <source>
        <dbReference type="ARBA" id="ARBA00006193"/>
    </source>
</evidence>
<accession>A0A4D9DPX4</accession>
<dbReference type="STRING" id="55544.A0A4D9DPX4"/>
<protein>
    <submittedName>
        <fullName evidence="8">Transmembrane 4 L6 family member 1</fullName>
    </submittedName>
</protein>